<dbReference type="Gene3D" id="1.25.40.570">
    <property type="match status" value="1"/>
</dbReference>
<keyword evidence="3" id="KW-0963">Cytoplasm</keyword>
<evidence type="ECO:0000256" key="4">
    <source>
        <dbReference type="ARBA" id="ARBA00022790"/>
    </source>
</evidence>
<evidence type="ECO:0000313" key="7">
    <source>
        <dbReference type="EMBL" id="WFD15206.1"/>
    </source>
</evidence>
<accession>A0AAJ6CJT9</accession>
<dbReference type="InterPro" id="IPR019585">
    <property type="entry name" value="Rpn7/CSN1"/>
</dbReference>
<gene>
    <name evidence="7" type="ORF">MARU1_001221</name>
</gene>
<keyword evidence="8" id="KW-1185">Reference proteome</keyword>
<name>A0AAJ6CJT9_9BASI</name>
<dbReference type="GO" id="GO:0008180">
    <property type="term" value="C:COP9 signalosome"/>
    <property type="evidence" value="ECO:0007669"/>
    <property type="project" value="UniProtKB-KW"/>
</dbReference>
<keyword evidence="5" id="KW-0539">Nucleus</keyword>
<keyword evidence="4" id="KW-0736">Signalosome</keyword>
<evidence type="ECO:0000256" key="1">
    <source>
        <dbReference type="ARBA" id="ARBA00004123"/>
    </source>
</evidence>
<dbReference type="Proteomes" id="UP001217582">
    <property type="component" value="Chromosome 2"/>
</dbReference>
<comment type="subcellular location">
    <subcellularLocation>
        <location evidence="2">Cytoplasm</location>
    </subcellularLocation>
    <subcellularLocation>
        <location evidence="1">Nucleus</location>
    </subcellularLocation>
</comment>
<evidence type="ECO:0000256" key="2">
    <source>
        <dbReference type="ARBA" id="ARBA00004496"/>
    </source>
</evidence>
<reference evidence="7 8" key="1">
    <citation type="submission" date="2023-03" db="EMBL/GenBank/DDBJ databases">
        <title>Mating type loci evolution in Malassezia.</title>
        <authorList>
            <person name="Coelho M.A."/>
        </authorList>
    </citation>
    <scope>NUCLEOTIDE SEQUENCE [LARGE SCALE GENOMIC DNA]</scope>
    <source>
        <strain evidence="7 8">CBS 13387</strain>
    </source>
</reference>
<feature type="domain" description="26S proteasome regulatory subunit Rpn7 N-terminal" evidence="6">
    <location>
        <begin position="66"/>
        <end position="169"/>
    </location>
</feature>
<dbReference type="GO" id="GO:0005737">
    <property type="term" value="C:cytoplasm"/>
    <property type="evidence" value="ECO:0007669"/>
    <property type="project" value="UniProtKB-SubCell"/>
</dbReference>
<evidence type="ECO:0000256" key="5">
    <source>
        <dbReference type="ARBA" id="ARBA00023242"/>
    </source>
</evidence>
<dbReference type="Pfam" id="PF10602">
    <property type="entry name" value="RPN7"/>
    <property type="match status" value="1"/>
</dbReference>
<dbReference type="InterPro" id="IPR045135">
    <property type="entry name" value="Rpn7_N"/>
</dbReference>
<proteinExistence type="predicted"/>
<dbReference type="AlphaFoldDB" id="A0AAJ6CJT9"/>
<sequence length="417" mass="46300">MSGWEATLGGWTRVRYLLHVAAVAPAQRDAALVEAAAYMQAHLWDGDKLRSVRCEAGMPTEAAWDAWLATTAAHVREEQERLLAELAASQHTPERARRIHYLLGAHFRRRGAFRAALEHYESAREYGITNEHALASYVGLLQTAHDMGDAERVLLCYEQAHTILRALERSRTTEGWQLVRDVAGLPDASYEDMAARLAAWRLVAQWTLCRDALPEPLLSAHSDAYADLIGPAQGAWYAVLWALCVHPPAVQRARAVQVLQDASFRQYTDVARAPRDVLSTYLVSDWPSCIALVRDAHASVWRCDPAIGVHRADALLHTLLTRLLECHVQAYACVPLASLSRLFGDSVPRILLDLIRSGAVPARIDWARQVLEKEDEHVVDVRPSDMSALRARLTVLQRLSLATSSKSSSMSSTDPST</sequence>
<evidence type="ECO:0000259" key="6">
    <source>
        <dbReference type="Pfam" id="PF10602"/>
    </source>
</evidence>
<dbReference type="PANTHER" id="PTHR14145:SF2">
    <property type="entry name" value="COP9 SIGNALOSOME COMPLEX SUBUNIT 1"/>
    <property type="match status" value="1"/>
</dbReference>
<organism evidence="7 8">
    <name type="scientific">Malassezia arunalokei</name>
    <dbReference type="NCBI Taxonomy" id="1514897"/>
    <lineage>
        <taxon>Eukaryota</taxon>
        <taxon>Fungi</taxon>
        <taxon>Dikarya</taxon>
        <taxon>Basidiomycota</taxon>
        <taxon>Ustilaginomycotina</taxon>
        <taxon>Malasseziomycetes</taxon>
        <taxon>Malasseziales</taxon>
        <taxon>Malasseziaceae</taxon>
        <taxon>Malassezia</taxon>
    </lineage>
</organism>
<evidence type="ECO:0000313" key="8">
    <source>
        <dbReference type="Proteomes" id="UP001217582"/>
    </source>
</evidence>
<dbReference type="EMBL" id="CP119917">
    <property type="protein sequence ID" value="WFD15206.1"/>
    <property type="molecule type" value="Genomic_DNA"/>
</dbReference>
<dbReference type="PANTHER" id="PTHR14145">
    <property type="entry name" value="26S PROTESOME SUBUNIT 6"/>
    <property type="match status" value="1"/>
</dbReference>
<protein>
    <recommendedName>
        <fullName evidence="6">26S proteasome regulatory subunit Rpn7 N-terminal domain-containing protein</fullName>
    </recommendedName>
</protein>
<evidence type="ECO:0000256" key="3">
    <source>
        <dbReference type="ARBA" id="ARBA00022490"/>
    </source>
</evidence>